<keyword evidence="5" id="KW-0843">Virulence</keyword>
<dbReference type="InterPro" id="IPR002372">
    <property type="entry name" value="PQQ_rpt_dom"/>
</dbReference>
<feature type="chain" id="PRO_5007881344" description="Pyrrolo-quinoline quinone repeat domain-containing protein" evidence="6">
    <location>
        <begin position="22"/>
        <end position="3635"/>
    </location>
</feature>
<organism evidence="8 9">
    <name type="scientific">Pseudoalteromonas luteoviolacea DSM 6061</name>
    <dbReference type="NCBI Taxonomy" id="1365250"/>
    <lineage>
        <taxon>Bacteria</taxon>
        <taxon>Pseudomonadati</taxon>
        <taxon>Pseudomonadota</taxon>
        <taxon>Gammaproteobacteria</taxon>
        <taxon>Alteromonadales</taxon>
        <taxon>Pseudoalteromonadaceae</taxon>
        <taxon>Pseudoalteromonas</taxon>
    </lineage>
</organism>
<name>A0A166VS06_9GAMM</name>
<dbReference type="SMART" id="SM00564">
    <property type="entry name" value="PQQ"/>
    <property type="match status" value="2"/>
</dbReference>
<dbReference type="EMBL" id="AUYB01000122">
    <property type="protein sequence ID" value="KZN33635.1"/>
    <property type="molecule type" value="Genomic_DNA"/>
</dbReference>
<evidence type="ECO:0000256" key="1">
    <source>
        <dbReference type="ARBA" id="ARBA00004613"/>
    </source>
</evidence>
<dbReference type="SUPFAM" id="SSF69318">
    <property type="entry name" value="Integrin alpha N-terminal domain"/>
    <property type="match status" value="1"/>
</dbReference>
<dbReference type="Pfam" id="PF13517">
    <property type="entry name" value="FG-GAP_3"/>
    <property type="match status" value="1"/>
</dbReference>
<dbReference type="InterPro" id="IPR022385">
    <property type="entry name" value="Rhs_assc_core"/>
</dbReference>
<sequence length="3635" mass="398677">MKFLTKALFVTAASFSAFTQANYCDNSDMTAIVGDETYVKFHKGSSSVSPSYGGFWQNGSVKLSKGTVTLKRNGVSSGSKSPFYYTFTQAGTYSASYKHEHCWGKRTNPFMCVPAIDCKRTINVISRTKPSVSYRSHSGSSNTHSMDSNFTTTFKITDTGKDLQSIKIFRDYRVVKNCGVSTSSTVNTCSHTFYKSGMSAKRYRYSVQAIDKLGDSTSSTFYVTMKEPNKKPTVTLSVNNTAGASSVGSAPTVDVKLGTNVSIVVNGSDTNSSSANQLKDLELNVGNGWKGAKTFFGSNIHAYNNACSIGGKSAKCTIPLKINADTTIQARARDKQDSLSGIKAVKVNGVLPPVPNIRVSNSAPFVGDSITITATINSTTDLDKFYLCAFNVTNVNADNGCSSPIKTCSKSSTTCTHRVSSSSAGVRTYTVYAANKLNVKKGNKVTVNFKNHHGIVFTNPKQKKYNIGDKVTFRAKASSLGAQSTTITKLELFEGSEITGRKLTSVTVSPRLPIGLAKEQSQAKNVTVEWVTSAADIGSNKTYTLVATDNKNNKARTSLTGVTIIDPVPHTPKIAQITVLKDEANNGKYHATIAGMSNTRRLNYSVYVGGKEVLKKNNITVTQLNYSFTIDTKVEDHGKELLVEAVAQNYNDSDPSKVVLGLVKSSNRINIENYEMAPHSPVFDNLPSQVGGSYTLKWKANADGVTNQYQIHTWPGLPSDKNNSTAKKLQLSSNQATAVQINNLNLGRHTYQVTACNSQSKCIAGQQITIEHIAPFFSSGDIQNCSVDALNSGKTAFTLSAKGVGFSSSKSTVHIRLRKTGETFPVTAVVSGNSLSAQVNDRICRGYLNGGLALTIANGVKENSKWLRDTIVIDKTGSEERPELANHEYTVSDNHYLYVGQKDGLKSYKLNTSSGLTYVWSHKFEAALSNEVVAKPLVTSKNAADEIYVGSLNKRFYKLTHDPLQAEPNKRKITNWVLQTQGPIRAQAAIDEQQNLYVGSMDEALYSVDTETGNVQWHYEFPGSGGIILQPTVSASGHIYVTTEDGELHVIDNRMIGANAIKWQDISSLANVYAAELQAWELAQWQPDQSHTEVIGLAKAMYVLLQRSPTKNELSFLAFLLAHDHPYNEIINAIINANPDLANASDVSFINHLFNYLLGSASSNDVLDGGSLGSGNQAYWVSVLESGVTRADVTIALLGHARTQYEGAVNSLLYYFYDYCLDTKSCVYDFDTDGDGLSDRAEDELGTNPVDPSDGLVAPVISVVDNGNGNVRIDVTTTGRVSEYQLYEQHDPEAYHLGQQFDADTAAANNLTTLYKQFGNGIYHFKVKACISVSTQYNGTRLQCSNDYSNEVQLKVESSAVESPISVKLPNTQASKHSLSQYALRNHAQLQSTSGNFRVTESGAAAYSIPIALPAGITGVQPSVSLNYSSQSSDGPVALGWSLAASSSISRCRQTKAQDGQFKGITLTDEDRYCIDGQRLVSTNVRTSSGHFDGATVEEEYVTEIDSQISVLRVTQGGNTWFVVKGKDGSIKQYGLTALSRVSITNSEGNESTISWLISKVEDNKRKEATTINYIYTDAVGTSELGASERVLSAIEYSGNRVEFNYSVGEVRSTVYIEQAIMQQRARLSDIVVKNHLGEELSTYELSFKAANNGMRLLEQVQQCRGNVCRKPITFEYDSFATDLNFEAESGVMSVGTVQWGQEFQKMAAVTLADLQGDGKPELVTLVRANKDAKSYKLCVYQGNTYKRPEELSCRYLSRKDDHESVVMFAIDPDQDGRQSLVINLRSEHTDDYRAKFWTMYSLNSTDTLYEHSLPTGWLSNQYMREIKPADLNGDGYVDLVFKQKRDNANLYVKVWNPSSNSFGGTTTLTTTNSNIRFDSRGDFTEKGTDWQVMDLNYDGLADIISLRCDNSNKCDDYEAKRITVHYNQGSDSNGSYNKFSAHNVATAGKIEKLTPTDINGDGLVDIIYLASDWYNKDMKRWKVLLNTSSSEVAFSSIFSLTAHSDKHSSGTVSEHIPPMLMDLDKNGKVELFFKHGIYSTWSQYEWLPEQRDFEEVSNNAFRASLNHEKGHYAFFADYNNDGVSDILIKNEQGVQVKYNLAQSPTEGFLTGITQGFGNKTSINYALMTNPEVYSDLEDDLTKDAEQFAKDGLQVTKMIGANPLVHFVETDNPSSTDNTARSKVNYHYQGARGQFGGRGSLGFKALITTTAKRGTNDTVDTIFTTTTRYHQAFPLTGMPYSTEKRMGTENTLLGRAKSEYYLDVIEQLGGVKSYRVYNSQAIECSAIVDSNLSVNTFTCVDTTTQQDKYANVTSLTVDTYEIASSRVNGFVENGPRFEVSAKSVTTENTYGLSVLEKRYGRLETTTVTTKVPNMPVLERTSNFTYYDENHDSRYMLKSETIGKGLGCDIELTTEHSYDEFGNKAQIATTNSGCNDIDKETRYRRHVIDNDGRYAKYTEQWSSKNPSLKMQSEVVLSRNAFGDPVKVQDVHGVVVEKIYDQFGGEVGQYKSTGAQSLSYLSYCSDGEGCAAQLNQEVNGELVEVQYLDKMGRAYHTSKIDMTGQWLTNKLSFDLYGRTVEVTEAGTQRVDTQYDVLGRTSIINNPNSGTTTTIEYSGMKSTTTIAGAGIVDQIKNVTKNILGQVVSSDENGGQAVHFTYYANGQKKDVHSSAEDSTNSLLIEFSYDNLGRKLSQKDANRGTWSYSYNAFGDLITQTDARGVVLTNEYDGFARKIKQSQTTPNGFVGNEGVSEWHYGTSSDDVHLLLTENQSNDWQRNYYYDTFGRTAAMLTSLDGTNHCESKVAFNTISNDLRIVDASLKDPVKSKCVIQQTAYDEYGRIALQFDDYRRLNSGSSEYIEARGVAFEYAYSQVVAKTEAREGGQGQNYYRIIDTNERGQVVEYQKGNVTMAVGYDAKGMVSSIFSKSHTYIQSDSYKFDSVGNLVARSQLGMSERTYHYDSLNRVLGVNNVDLFKYSASGNLEEKADYRIHETAQCSGSNVEIIAKWDQNYGENSEPLHALTSRNKLSGNVCSAAGNASNNQGGFAQIDFDAINQTKNDETFTYDANGNETSVKEGTLSIRSIKYSARNKAVEIRGKDEIVKFSYDANNRRFKRVDSENTIYYVGALQLTVPSDTAKESVINRYIGNDAQQTYYGTGQSKTKWMFTDHQGSTIAITNSENKLLKRYAYDIFGKQSDVVETQAEIDANYAQEATLTIFDSVSSNFKAYTGHEPISLGGEKRILHMNGRLYDSETGRFMQADPFVQAPTNTQNYNAYSYVLNNPLSYTDPSGYLFKKLGSFVKKYWKVIAAAALAVVTYGAASSWLMANGFATMTTVGTGWGAMCVNTLSFTGSMLAGAASGFVAGAVSTGTLKGAVKGAISGAVFGGVGYGQHGLQWAKTTQIAAHAVTGGILSHLQGGKFGHGFINAGFMKGVGKFTAAKVDSQFGATAVQAIAGGTVSRLTGGKFANGAVTSAIQFIVNEYSQNIMVTMSRNFERAFKFFKAKPVAKAGYKLSTDIPKTNQTISANQSGEIELTSELIEVNAKVISVNVEHVENLTTNASKSVINVQRTLGKEDLHVALKGSADTDAELSLALVGRYENVTVEGSATVMPMNAIDNTVNFIKTFNKALSASPLSDR</sequence>
<dbReference type="SUPFAM" id="SSF50998">
    <property type="entry name" value="Quinoprotein alcohol dehydrogenase-like"/>
    <property type="match status" value="1"/>
</dbReference>
<evidence type="ECO:0000259" key="7">
    <source>
        <dbReference type="Pfam" id="PF13360"/>
    </source>
</evidence>
<keyword evidence="9" id="KW-1185">Reference proteome</keyword>
<dbReference type="GO" id="GO:0005576">
    <property type="term" value="C:extracellular region"/>
    <property type="evidence" value="ECO:0007669"/>
    <property type="project" value="UniProtKB-SubCell"/>
</dbReference>
<evidence type="ECO:0000256" key="3">
    <source>
        <dbReference type="ARBA" id="ARBA00022729"/>
    </source>
</evidence>
<dbReference type="InterPro" id="IPR050708">
    <property type="entry name" value="T6SS_VgrG/RHS"/>
</dbReference>
<gene>
    <name evidence="8" type="ORF">N475_19880</name>
</gene>
<dbReference type="InterPro" id="IPR028994">
    <property type="entry name" value="Integrin_alpha_N"/>
</dbReference>
<dbReference type="InterPro" id="IPR018391">
    <property type="entry name" value="PQQ_b-propeller_rpt"/>
</dbReference>
<dbReference type="InterPro" id="IPR015943">
    <property type="entry name" value="WD40/YVTN_repeat-like_dom_sf"/>
</dbReference>
<dbReference type="Pfam" id="PF03534">
    <property type="entry name" value="SpvB"/>
    <property type="match status" value="1"/>
</dbReference>
<dbReference type="InterPro" id="IPR031325">
    <property type="entry name" value="RHS_repeat"/>
</dbReference>
<evidence type="ECO:0000313" key="9">
    <source>
        <dbReference type="Proteomes" id="UP000076643"/>
    </source>
</evidence>
<proteinExistence type="predicted"/>
<dbReference type="NCBIfam" id="TIGR03696">
    <property type="entry name" value="Rhs_assc_core"/>
    <property type="match status" value="1"/>
</dbReference>
<dbReference type="Pfam" id="PF05593">
    <property type="entry name" value="RHS_repeat"/>
    <property type="match status" value="1"/>
</dbReference>
<dbReference type="Gene3D" id="2.180.10.10">
    <property type="entry name" value="RHS repeat-associated core"/>
    <property type="match status" value="2"/>
</dbReference>
<dbReference type="InterPro" id="IPR011047">
    <property type="entry name" value="Quinoprotein_ADH-like_sf"/>
</dbReference>
<keyword evidence="4" id="KW-0106">Calcium</keyword>
<dbReference type="InterPro" id="IPR003284">
    <property type="entry name" value="Sal_SpvB"/>
</dbReference>
<dbReference type="PATRIC" id="fig|1365250.3.peg.3682"/>
<dbReference type="Pfam" id="PF13360">
    <property type="entry name" value="PQQ_2"/>
    <property type="match status" value="1"/>
</dbReference>
<dbReference type="PANTHER" id="PTHR32305:SF15">
    <property type="entry name" value="PROTEIN RHSA-RELATED"/>
    <property type="match status" value="1"/>
</dbReference>
<keyword evidence="2" id="KW-0964">Secreted</keyword>
<evidence type="ECO:0000313" key="8">
    <source>
        <dbReference type="EMBL" id="KZN33635.1"/>
    </source>
</evidence>
<feature type="signal peptide" evidence="6">
    <location>
        <begin position="1"/>
        <end position="21"/>
    </location>
</feature>
<dbReference type="Pfam" id="PF18884">
    <property type="entry name" value="TSP3_bac"/>
    <property type="match status" value="1"/>
</dbReference>
<comment type="subcellular location">
    <subcellularLocation>
        <location evidence="1">Secreted</location>
    </subcellularLocation>
</comment>
<dbReference type="InterPro" id="IPR059100">
    <property type="entry name" value="TSP3_bac"/>
</dbReference>
<reference evidence="8 9" key="1">
    <citation type="submission" date="2013-07" db="EMBL/GenBank/DDBJ databases">
        <title>Comparative Genomic and Metabolomic Analysis of Twelve Strains of Pseudoalteromonas luteoviolacea.</title>
        <authorList>
            <person name="Vynne N.G."/>
            <person name="Mansson M."/>
            <person name="Gram L."/>
        </authorList>
    </citation>
    <scope>NUCLEOTIDE SEQUENCE [LARGE SCALE GENOMIC DNA]</scope>
    <source>
        <strain evidence="8 9">DSM 6061</strain>
    </source>
</reference>
<dbReference type="RefSeq" id="WP_063365693.1">
    <property type="nucleotide sequence ID" value="NZ_AQHB01000049.1"/>
</dbReference>
<dbReference type="Gene3D" id="2.130.10.10">
    <property type="entry name" value="YVTN repeat-like/Quinoprotein amine dehydrogenase"/>
    <property type="match status" value="1"/>
</dbReference>
<evidence type="ECO:0000256" key="2">
    <source>
        <dbReference type="ARBA" id="ARBA00022525"/>
    </source>
</evidence>
<feature type="domain" description="Pyrrolo-quinoline quinone repeat" evidence="7">
    <location>
        <begin position="980"/>
        <end position="1053"/>
    </location>
</feature>
<evidence type="ECO:0000256" key="4">
    <source>
        <dbReference type="ARBA" id="ARBA00022837"/>
    </source>
</evidence>
<evidence type="ECO:0000256" key="5">
    <source>
        <dbReference type="ARBA" id="ARBA00023026"/>
    </source>
</evidence>
<keyword evidence="3 6" id="KW-0732">Signal</keyword>
<dbReference type="GO" id="GO:0005737">
    <property type="term" value="C:cytoplasm"/>
    <property type="evidence" value="ECO:0007669"/>
    <property type="project" value="InterPro"/>
</dbReference>
<protein>
    <recommendedName>
        <fullName evidence="7">Pyrrolo-quinoline quinone repeat domain-containing protein</fullName>
    </recommendedName>
</protein>
<dbReference type="InterPro" id="IPR013517">
    <property type="entry name" value="FG-GAP"/>
</dbReference>
<dbReference type="Proteomes" id="UP000076643">
    <property type="component" value="Unassembled WGS sequence"/>
</dbReference>
<evidence type="ECO:0000256" key="6">
    <source>
        <dbReference type="SAM" id="SignalP"/>
    </source>
</evidence>
<accession>A0A166VS06</accession>
<comment type="caution">
    <text evidence="8">The sequence shown here is derived from an EMBL/GenBank/DDBJ whole genome shotgun (WGS) entry which is preliminary data.</text>
</comment>
<dbReference type="PANTHER" id="PTHR32305">
    <property type="match status" value="1"/>
</dbReference>